<feature type="domain" description="Copper-binding protein MbnP-like" evidence="1">
    <location>
        <begin position="19"/>
        <end position="220"/>
    </location>
</feature>
<gene>
    <name evidence="2" type="ORF">CJD38_08415</name>
</gene>
<organism evidence="2 3">
    <name type="scientific">Stenotrophobium rhamnosiphilum</name>
    <dbReference type="NCBI Taxonomy" id="2029166"/>
    <lineage>
        <taxon>Bacteria</taxon>
        <taxon>Pseudomonadati</taxon>
        <taxon>Pseudomonadota</taxon>
        <taxon>Gammaproteobacteria</taxon>
        <taxon>Nevskiales</taxon>
        <taxon>Nevskiaceae</taxon>
        <taxon>Stenotrophobium</taxon>
    </lineage>
</organism>
<evidence type="ECO:0000313" key="3">
    <source>
        <dbReference type="Proteomes" id="UP000244248"/>
    </source>
</evidence>
<sequence>MAALLGGCSPSAETNAFPVGIEITHHVATQPLRLDGTLYKTSAGDEYSLDHVRYYLSNFRLRRADGTWFVNPQSAESSQGYFLVDAALKESLTFPIGLVPPGEYSGIEFLIGIDPVRNGAGVQSGELDPARGMFWTWSTGYIFFKLEGHSPQSSSKKHELTYHLGGNGPTSGARLVFLPLGKESIKVNAKTRAQIHLSADIAQVFEGANRIRIAELSEAMSPKAGMPIADNVAGLFSVEHVHNVAVADNAAAP</sequence>
<dbReference type="RefSeq" id="WP_107939899.1">
    <property type="nucleotide sequence ID" value="NZ_QANS01000003.1"/>
</dbReference>
<comment type="caution">
    <text evidence="2">The sequence shown here is derived from an EMBL/GenBank/DDBJ whole genome shotgun (WGS) entry which is preliminary data.</text>
</comment>
<name>A0A2T5MFL1_9GAMM</name>
<reference evidence="2 3" key="1">
    <citation type="submission" date="2018-04" db="EMBL/GenBank/DDBJ databases">
        <title>Novel species isolated from glacier.</title>
        <authorList>
            <person name="Liu Q."/>
            <person name="Xin Y.-H."/>
        </authorList>
    </citation>
    <scope>NUCLEOTIDE SEQUENCE [LARGE SCALE GENOMIC DNA]</scope>
    <source>
        <strain evidence="2 3">GT1R17</strain>
    </source>
</reference>
<dbReference type="InterPro" id="IPR046863">
    <property type="entry name" value="MbnP-like_dom"/>
</dbReference>
<evidence type="ECO:0000313" key="2">
    <source>
        <dbReference type="EMBL" id="PTU31356.1"/>
    </source>
</evidence>
<protein>
    <recommendedName>
        <fullName evidence="1">Copper-binding protein MbnP-like domain-containing protein</fullName>
    </recommendedName>
</protein>
<dbReference type="OrthoDB" id="64245at2"/>
<proteinExistence type="predicted"/>
<dbReference type="Pfam" id="PF20243">
    <property type="entry name" value="MbnP"/>
    <property type="match status" value="1"/>
</dbReference>
<dbReference type="Proteomes" id="UP000244248">
    <property type="component" value="Unassembled WGS sequence"/>
</dbReference>
<evidence type="ECO:0000259" key="1">
    <source>
        <dbReference type="Pfam" id="PF20243"/>
    </source>
</evidence>
<dbReference type="EMBL" id="QANS01000003">
    <property type="protein sequence ID" value="PTU31356.1"/>
    <property type="molecule type" value="Genomic_DNA"/>
</dbReference>
<accession>A0A2T5MFL1</accession>
<dbReference type="AlphaFoldDB" id="A0A2T5MFL1"/>
<keyword evidence="3" id="KW-1185">Reference proteome</keyword>